<proteinExistence type="inferred from homology"/>
<gene>
    <name evidence="8" type="ORF">Q2T77_36475</name>
</gene>
<comment type="caution">
    <text evidence="8">The sequence shown here is derived from an EMBL/GenBank/DDBJ whole genome shotgun (WGS) entry which is preliminary data.</text>
</comment>
<evidence type="ECO:0000313" key="8">
    <source>
        <dbReference type="EMBL" id="MDO1537745.1"/>
    </source>
</evidence>
<sequence>MLISDHPSAPDPSPSADGCPRWTDVLGDQDLAAGGRCFARHGGHEIALFRIQGAVYAIADSCPHAGASLASGELEGATIRCPAHGLRFDLVTGYARGGGFAMRIYPVRVHEGRVEVDLGATAR</sequence>
<evidence type="ECO:0000256" key="4">
    <source>
        <dbReference type="ARBA" id="ARBA00023014"/>
    </source>
</evidence>
<dbReference type="RefSeq" id="WP_301816183.1">
    <property type="nucleotide sequence ID" value="NZ_JAUJZH010000047.1"/>
</dbReference>
<dbReference type="Gene3D" id="2.102.10.10">
    <property type="entry name" value="Rieske [2Fe-2S] iron-sulphur domain"/>
    <property type="match status" value="1"/>
</dbReference>
<comment type="cofactor">
    <cofactor evidence="5">
        <name>[2Fe-2S] cluster</name>
        <dbReference type="ChEBI" id="CHEBI:190135"/>
    </cofactor>
</comment>
<dbReference type="PROSITE" id="PS51296">
    <property type="entry name" value="RIESKE"/>
    <property type="match status" value="1"/>
</dbReference>
<keyword evidence="1" id="KW-0001">2Fe-2S</keyword>
<organism evidence="8 9">
    <name type="scientific">Variovorax ginsengisoli</name>
    <dbReference type="NCBI Taxonomy" id="363844"/>
    <lineage>
        <taxon>Bacteria</taxon>
        <taxon>Pseudomonadati</taxon>
        <taxon>Pseudomonadota</taxon>
        <taxon>Betaproteobacteria</taxon>
        <taxon>Burkholderiales</taxon>
        <taxon>Comamonadaceae</taxon>
        <taxon>Variovorax</taxon>
    </lineage>
</organism>
<evidence type="ECO:0000256" key="2">
    <source>
        <dbReference type="ARBA" id="ARBA00022723"/>
    </source>
</evidence>
<reference evidence="8" key="1">
    <citation type="submission" date="2023-06" db="EMBL/GenBank/DDBJ databases">
        <authorList>
            <person name="Jiang Y."/>
            <person name="Liu Q."/>
        </authorList>
    </citation>
    <scope>NUCLEOTIDE SEQUENCE</scope>
    <source>
        <strain evidence="8">CGMCC 1.12090</strain>
    </source>
</reference>
<keyword evidence="4" id="KW-0411">Iron-sulfur</keyword>
<accession>A0ABT8SFP0</accession>
<dbReference type="Proteomes" id="UP001169027">
    <property type="component" value="Unassembled WGS sequence"/>
</dbReference>
<feature type="domain" description="Rieske" evidence="7">
    <location>
        <begin position="22"/>
        <end position="116"/>
    </location>
</feature>
<keyword evidence="9" id="KW-1185">Reference proteome</keyword>
<evidence type="ECO:0000256" key="3">
    <source>
        <dbReference type="ARBA" id="ARBA00023004"/>
    </source>
</evidence>
<dbReference type="EMBL" id="JAUKVY010000047">
    <property type="protein sequence ID" value="MDO1537745.1"/>
    <property type="molecule type" value="Genomic_DNA"/>
</dbReference>
<dbReference type="InterPro" id="IPR017941">
    <property type="entry name" value="Rieske_2Fe-2S"/>
</dbReference>
<name>A0ABT8SFP0_9BURK</name>
<keyword evidence="2" id="KW-0479">Metal-binding</keyword>
<evidence type="ECO:0000259" key="7">
    <source>
        <dbReference type="PROSITE" id="PS51296"/>
    </source>
</evidence>
<dbReference type="Pfam" id="PF00355">
    <property type="entry name" value="Rieske"/>
    <property type="match status" value="1"/>
</dbReference>
<evidence type="ECO:0000313" key="9">
    <source>
        <dbReference type="Proteomes" id="UP001169027"/>
    </source>
</evidence>
<keyword evidence="3" id="KW-0408">Iron</keyword>
<protein>
    <submittedName>
        <fullName evidence="8">Nitrite reductase (NAD(P)H) small subunit</fullName>
    </submittedName>
</protein>
<dbReference type="PANTHER" id="PTHR21496:SF0">
    <property type="entry name" value="RIESKE DOMAIN-CONTAINING PROTEIN"/>
    <property type="match status" value="1"/>
</dbReference>
<dbReference type="InterPro" id="IPR036922">
    <property type="entry name" value="Rieske_2Fe-2S_sf"/>
</dbReference>
<evidence type="ECO:0000256" key="6">
    <source>
        <dbReference type="ARBA" id="ARBA00038001"/>
    </source>
</evidence>
<evidence type="ECO:0000256" key="1">
    <source>
        <dbReference type="ARBA" id="ARBA00022714"/>
    </source>
</evidence>
<dbReference type="SUPFAM" id="SSF50022">
    <property type="entry name" value="ISP domain"/>
    <property type="match status" value="1"/>
</dbReference>
<dbReference type="PANTHER" id="PTHR21496">
    <property type="entry name" value="FERREDOXIN-RELATED"/>
    <property type="match status" value="1"/>
</dbReference>
<evidence type="ECO:0000256" key="5">
    <source>
        <dbReference type="ARBA" id="ARBA00034078"/>
    </source>
</evidence>
<comment type="similarity">
    <text evidence="6">Belongs to the bacterial ring-hydroxylating dioxygenase ferredoxin component family.</text>
</comment>